<evidence type="ECO:0000313" key="2">
    <source>
        <dbReference type="EMBL" id="CAL1371745.1"/>
    </source>
</evidence>
<organism evidence="2 3">
    <name type="scientific">Linum trigynum</name>
    <dbReference type="NCBI Taxonomy" id="586398"/>
    <lineage>
        <taxon>Eukaryota</taxon>
        <taxon>Viridiplantae</taxon>
        <taxon>Streptophyta</taxon>
        <taxon>Embryophyta</taxon>
        <taxon>Tracheophyta</taxon>
        <taxon>Spermatophyta</taxon>
        <taxon>Magnoliopsida</taxon>
        <taxon>eudicotyledons</taxon>
        <taxon>Gunneridae</taxon>
        <taxon>Pentapetalae</taxon>
        <taxon>rosids</taxon>
        <taxon>fabids</taxon>
        <taxon>Malpighiales</taxon>
        <taxon>Linaceae</taxon>
        <taxon>Linum</taxon>
    </lineage>
</organism>
<sequence length="79" mass="8942">MDKSITYLERKNGWVTVGCSYEEDYRRALDGLRLRCFRGAGFVNSLEDFLIVMDMGLAVAISSSPLVSWVMAGLRIVYE</sequence>
<keyword evidence="3" id="KW-1185">Reference proteome</keyword>
<dbReference type="AlphaFoldDB" id="A0AAV2DDY3"/>
<reference evidence="2 3" key="1">
    <citation type="submission" date="2024-04" db="EMBL/GenBank/DDBJ databases">
        <authorList>
            <person name="Fracassetti M."/>
        </authorList>
    </citation>
    <scope>NUCLEOTIDE SEQUENCE [LARGE SCALE GENOMIC DNA]</scope>
</reference>
<dbReference type="EMBL" id="OZ034815">
    <property type="protein sequence ID" value="CAL1371745.1"/>
    <property type="molecule type" value="Genomic_DNA"/>
</dbReference>
<feature type="transmembrane region" description="Helical" evidence="1">
    <location>
        <begin position="55"/>
        <end position="78"/>
    </location>
</feature>
<dbReference type="Proteomes" id="UP001497516">
    <property type="component" value="Chromosome 2"/>
</dbReference>
<keyword evidence="1" id="KW-0472">Membrane</keyword>
<name>A0AAV2DDY3_9ROSI</name>
<evidence type="ECO:0000313" key="3">
    <source>
        <dbReference type="Proteomes" id="UP001497516"/>
    </source>
</evidence>
<protein>
    <submittedName>
        <fullName evidence="2">Uncharacterized protein</fullName>
    </submittedName>
</protein>
<gene>
    <name evidence="2" type="ORF">LTRI10_LOCUS13793</name>
</gene>
<keyword evidence="1" id="KW-0812">Transmembrane</keyword>
<proteinExistence type="predicted"/>
<keyword evidence="1" id="KW-1133">Transmembrane helix</keyword>
<evidence type="ECO:0000256" key="1">
    <source>
        <dbReference type="SAM" id="Phobius"/>
    </source>
</evidence>
<accession>A0AAV2DDY3</accession>